<organism evidence="2">
    <name type="scientific">Actinomyces succiniciruminis</name>
    <dbReference type="NCBI Taxonomy" id="1522002"/>
    <lineage>
        <taxon>Bacteria</taxon>
        <taxon>Bacillati</taxon>
        <taxon>Actinomycetota</taxon>
        <taxon>Actinomycetes</taxon>
        <taxon>Actinomycetales</taxon>
        <taxon>Actinomycetaceae</taxon>
        <taxon>Actinomyces</taxon>
    </lineage>
</organism>
<dbReference type="EMBL" id="LK995499">
    <property type="protein sequence ID" value="CED91288.1"/>
    <property type="molecule type" value="Genomic_DNA"/>
</dbReference>
<gene>
    <name evidence="2" type="ORF">AAM4_1456</name>
</gene>
<reference evidence="2" key="1">
    <citation type="submission" date="2014-07" db="EMBL/GenBank/DDBJ databases">
        <authorList>
            <person name="Zhang J.E."/>
            <person name="Yang H."/>
            <person name="Guo J."/>
            <person name="Deng Z."/>
            <person name="Luo H."/>
            <person name="Luo M."/>
            <person name="Zhao B."/>
        </authorList>
    </citation>
    <scope>NUCLEOTIDE SEQUENCE</scope>
    <source>
        <strain evidence="2">AM4</strain>
    </source>
</reference>
<name>A0A1L7RP57_9ACTO</name>
<proteinExistence type="predicted"/>
<evidence type="ECO:0000313" key="2">
    <source>
        <dbReference type="EMBL" id="CED91288.1"/>
    </source>
</evidence>
<protein>
    <submittedName>
        <fullName evidence="2">Uncharacterized protein</fullName>
    </submittedName>
</protein>
<feature type="transmembrane region" description="Helical" evidence="1">
    <location>
        <begin position="79"/>
        <end position="101"/>
    </location>
</feature>
<evidence type="ECO:0000256" key="1">
    <source>
        <dbReference type="SAM" id="Phobius"/>
    </source>
</evidence>
<feature type="transmembrane region" description="Helical" evidence="1">
    <location>
        <begin position="38"/>
        <end position="67"/>
    </location>
</feature>
<dbReference type="AlphaFoldDB" id="A0A1L7RP57"/>
<keyword evidence="1" id="KW-0812">Transmembrane</keyword>
<accession>A0A1L7RP57</accession>
<keyword evidence="1" id="KW-1133">Transmembrane helix</keyword>
<keyword evidence="1" id="KW-0472">Membrane</keyword>
<sequence length="107" mass="10799">MARFRNAVWAAVPAGTGYDPAISPNWTFLPFMDVLTDLVGSTVAVGIVCLVAVAAIGGLVWAGGNFWDHGRATQIGKGAVAVSIIAAFVVGGASALIRWGAQAGSGI</sequence>